<reference evidence="2 3" key="1">
    <citation type="journal article" date="2023" name="Plants (Basel)">
        <title>Bridging the Gap: Combining Genomics and Transcriptomics Approaches to Understand Stylosanthes scabra, an Orphan Legume from the Brazilian Caatinga.</title>
        <authorList>
            <person name="Ferreira-Neto J.R.C."/>
            <person name="da Silva M.D."/>
            <person name="Binneck E."/>
            <person name="de Melo N.F."/>
            <person name="da Silva R.H."/>
            <person name="de Melo A.L.T.M."/>
            <person name="Pandolfi V."/>
            <person name="Bustamante F.O."/>
            <person name="Brasileiro-Vidal A.C."/>
            <person name="Benko-Iseppon A.M."/>
        </authorList>
    </citation>
    <scope>NUCLEOTIDE SEQUENCE [LARGE SCALE GENOMIC DNA]</scope>
    <source>
        <tissue evidence="2">Leaves</tissue>
    </source>
</reference>
<evidence type="ECO:0000313" key="2">
    <source>
        <dbReference type="EMBL" id="MED6164226.1"/>
    </source>
</evidence>
<evidence type="ECO:0000256" key="1">
    <source>
        <dbReference type="SAM" id="MobiDB-lite"/>
    </source>
</evidence>
<accession>A0ABU6USV0</accession>
<evidence type="ECO:0000313" key="3">
    <source>
        <dbReference type="Proteomes" id="UP001341840"/>
    </source>
</evidence>
<organism evidence="2 3">
    <name type="scientific">Stylosanthes scabra</name>
    <dbReference type="NCBI Taxonomy" id="79078"/>
    <lineage>
        <taxon>Eukaryota</taxon>
        <taxon>Viridiplantae</taxon>
        <taxon>Streptophyta</taxon>
        <taxon>Embryophyta</taxon>
        <taxon>Tracheophyta</taxon>
        <taxon>Spermatophyta</taxon>
        <taxon>Magnoliopsida</taxon>
        <taxon>eudicotyledons</taxon>
        <taxon>Gunneridae</taxon>
        <taxon>Pentapetalae</taxon>
        <taxon>rosids</taxon>
        <taxon>fabids</taxon>
        <taxon>Fabales</taxon>
        <taxon>Fabaceae</taxon>
        <taxon>Papilionoideae</taxon>
        <taxon>50 kb inversion clade</taxon>
        <taxon>dalbergioids sensu lato</taxon>
        <taxon>Dalbergieae</taxon>
        <taxon>Pterocarpus clade</taxon>
        <taxon>Stylosanthes</taxon>
    </lineage>
</organism>
<keyword evidence="3" id="KW-1185">Reference proteome</keyword>
<feature type="compositionally biased region" description="Acidic residues" evidence="1">
    <location>
        <begin position="192"/>
        <end position="209"/>
    </location>
</feature>
<gene>
    <name evidence="2" type="ORF">PIB30_087653</name>
</gene>
<dbReference type="Proteomes" id="UP001341840">
    <property type="component" value="Unassembled WGS sequence"/>
</dbReference>
<feature type="compositionally biased region" description="Basic and acidic residues" evidence="1">
    <location>
        <begin position="51"/>
        <end position="60"/>
    </location>
</feature>
<feature type="region of interest" description="Disordered" evidence="1">
    <location>
        <begin position="184"/>
        <end position="209"/>
    </location>
</feature>
<name>A0ABU6USV0_9FABA</name>
<proteinExistence type="predicted"/>
<feature type="region of interest" description="Disordered" evidence="1">
    <location>
        <begin position="128"/>
        <end position="149"/>
    </location>
</feature>
<comment type="caution">
    <text evidence="2">The sequence shown here is derived from an EMBL/GenBank/DDBJ whole genome shotgun (WGS) entry which is preliminary data.</text>
</comment>
<dbReference type="EMBL" id="JASCZI010122382">
    <property type="protein sequence ID" value="MED6164226.1"/>
    <property type="molecule type" value="Genomic_DNA"/>
</dbReference>
<feature type="region of interest" description="Disordered" evidence="1">
    <location>
        <begin position="50"/>
        <end position="72"/>
    </location>
</feature>
<protein>
    <submittedName>
        <fullName evidence="2">Uncharacterized protein</fullName>
    </submittedName>
</protein>
<sequence length="209" mass="24144">MKVDTDPFEVNSSFAEPCCLGVNMVEFASFEFDTSLGDFEQNIQQVFPGKELAHKEEQVRQRHGPRRAEASSSMIAQANPNVPIAMQWMNEVHRHRDREVREYNEYQNRRNFRGREWRGRGRFNGRFGQTYGRGRFRPHGRLPRNPPIVNQDLSKVSDKGAKPLALNYVVFPAQEKGKETAIDNKVLPTEPMNEDPGDGLYDDEFVEED</sequence>